<dbReference type="GO" id="GO:0016746">
    <property type="term" value="F:acyltransferase activity"/>
    <property type="evidence" value="ECO:0007669"/>
    <property type="project" value="InterPro"/>
</dbReference>
<dbReference type="InParanoid" id="D6Z2Q1"/>
<gene>
    <name evidence="1" type="ordered locus">DaAHT2_1128</name>
</gene>
<dbReference type="STRING" id="589865.DaAHT2_1128"/>
<dbReference type="AlphaFoldDB" id="D6Z2Q1"/>
<evidence type="ECO:0000313" key="1">
    <source>
        <dbReference type="EMBL" id="ADH85826.1"/>
    </source>
</evidence>
<reference evidence="2" key="1">
    <citation type="submission" date="2010-02" db="EMBL/GenBank/DDBJ databases">
        <title>Complete sequence of Desulfurivibrio alkaliphilus AHT2.</title>
        <authorList>
            <consortium name="US DOE Joint Genome Institute"/>
            <person name="Pitluck S."/>
            <person name="Chertkov O."/>
            <person name="Detter J.C."/>
            <person name="Han C."/>
            <person name="Tapia R."/>
            <person name="Larimer F."/>
            <person name="Land M."/>
            <person name="Hauser L."/>
            <person name="Kyrpides N."/>
            <person name="Mikhailova N."/>
            <person name="Sorokin D.Y."/>
            <person name="Muyzer G."/>
            <person name="Woyke T."/>
        </authorList>
    </citation>
    <scope>NUCLEOTIDE SEQUENCE [LARGE SCALE GENOMIC DNA]</scope>
    <source>
        <strain evidence="2">DSM 19089 / UNIQEM U267 / AHT2</strain>
    </source>
</reference>
<dbReference type="InterPro" id="IPR016039">
    <property type="entry name" value="Thiolase-like"/>
</dbReference>
<name>D6Z2Q1_DESAT</name>
<evidence type="ECO:0008006" key="3">
    <source>
        <dbReference type="Google" id="ProtNLM"/>
    </source>
</evidence>
<organism evidence="1 2">
    <name type="scientific">Desulfurivibrio alkaliphilus (strain DSM 19089 / UNIQEM U267 / AHT2)</name>
    <dbReference type="NCBI Taxonomy" id="589865"/>
    <lineage>
        <taxon>Bacteria</taxon>
        <taxon>Pseudomonadati</taxon>
        <taxon>Thermodesulfobacteriota</taxon>
        <taxon>Desulfobulbia</taxon>
        <taxon>Desulfobulbales</taxon>
        <taxon>Desulfobulbaceae</taxon>
        <taxon>Desulfurivibrio</taxon>
    </lineage>
</organism>
<dbReference type="SUPFAM" id="SSF53901">
    <property type="entry name" value="Thiolase-like"/>
    <property type="match status" value="1"/>
</dbReference>
<dbReference type="HOGENOM" id="CLU_1400524_0_0_7"/>
<keyword evidence="2" id="KW-1185">Reference proteome</keyword>
<accession>D6Z2Q1</accession>
<dbReference type="RefSeq" id="WP_013163355.1">
    <property type="nucleotide sequence ID" value="NC_014216.1"/>
</dbReference>
<dbReference type="Gene3D" id="3.40.47.10">
    <property type="match status" value="1"/>
</dbReference>
<sequence>MPGNSVTKPDYRYALAVTPPEEVLALLGEIPGRWGRMPPLSRVLVVETGRVLAAAGLLAGGRRLSDRGLKVGLVGATFTGCLSTDLDFAATLEGGFHLASPALFGYTLPNIALSEAASHYGLVGPVYAIFPGRAPAMAAAIAEAERWLVCRPELDLMLAGTYDALPPRPQGAVASSAGADEPAAISLTLTVVSG</sequence>
<dbReference type="EMBL" id="CP001940">
    <property type="protein sequence ID" value="ADH85826.1"/>
    <property type="molecule type" value="Genomic_DNA"/>
</dbReference>
<dbReference type="OrthoDB" id="5405287at2"/>
<dbReference type="Proteomes" id="UP000001508">
    <property type="component" value="Chromosome"/>
</dbReference>
<proteinExistence type="predicted"/>
<dbReference type="eggNOG" id="ENOG5033KRJ">
    <property type="taxonomic scope" value="Bacteria"/>
</dbReference>
<dbReference type="KEGG" id="dak:DaAHT2_1128"/>
<protein>
    <recommendedName>
        <fullName evidence="3">Beta-ketoacyl synthase N-terminal domain-containing protein</fullName>
    </recommendedName>
</protein>
<evidence type="ECO:0000313" key="2">
    <source>
        <dbReference type="Proteomes" id="UP000001508"/>
    </source>
</evidence>